<dbReference type="Pfam" id="PF10604">
    <property type="entry name" value="Polyketide_cyc2"/>
    <property type="match status" value="1"/>
</dbReference>
<reference evidence="2 4" key="2">
    <citation type="submission" date="2019-09" db="EMBL/GenBank/DDBJ databases">
        <authorList>
            <person name="Depoorter E."/>
        </authorList>
    </citation>
    <scope>NUCLEOTIDE SEQUENCE [LARGE SCALE GENOMIC DNA]</scope>
    <source>
        <strain evidence="2">LMG 26883</strain>
    </source>
</reference>
<dbReference type="SUPFAM" id="SSF55961">
    <property type="entry name" value="Bet v1-like"/>
    <property type="match status" value="1"/>
</dbReference>
<dbReference type="RefSeq" id="WP_060246506.1">
    <property type="nucleotide sequence ID" value="NZ_CABVPP010000024.1"/>
</dbReference>
<sequence>MTKPANLVTSITVDIDAPASVVWEVLTDFPRYGEWNSFCVGLETTGRLGDFVHMQVRIPGTDTVIPVNEILVAFEPERLLSWEQRPTDDNQDAARRDQYIEADGAERCRYFTTDQFLGVNADTIMQNHGAWVQQGFDQCARDVKQRAETLHAARRRKSA</sequence>
<accession>A0A132E7W9</accession>
<evidence type="ECO:0000313" key="4">
    <source>
        <dbReference type="Proteomes" id="UP000494162"/>
    </source>
</evidence>
<protein>
    <submittedName>
        <fullName evidence="1">Polyketide cyclase</fullName>
    </submittedName>
</protein>
<name>A0A132E7W9_9BURK</name>
<reference evidence="1 3" key="1">
    <citation type="submission" date="2015-11" db="EMBL/GenBank/DDBJ databases">
        <title>Expanding the genomic diversity of Burkholderia species for the development of highly accurate diagnostics.</title>
        <authorList>
            <person name="Sahl J."/>
            <person name="Keim P."/>
            <person name="Wagner D."/>
        </authorList>
    </citation>
    <scope>NUCLEOTIDE SEQUENCE [LARGE SCALE GENOMIC DNA]</scope>
    <source>
        <strain evidence="1 3">MSMB368WGS</strain>
    </source>
</reference>
<dbReference type="GeneID" id="93170470"/>
<evidence type="ECO:0000313" key="1">
    <source>
        <dbReference type="EMBL" id="KWF18133.1"/>
    </source>
</evidence>
<dbReference type="EMBL" id="LPJR01000090">
    <property type="protein sequence ID" value="KWF18133.1"/>
    <property type="molecule type" value="Genomic_DNA"/>
</dbReference>
<dbReference type="InterPro" id="IPR019587">
    <property type="entry name" value="Polyketide_cyclase/dehydratase"/>
</dbReference>
<evidence type="ECO:0000313" key="2">
    <source>
        <dbReference type="EMBL" id="VWB72343.1"/>
    </source>
</evidence>
<evidence type="ECO:0000313" key="3">
    <source>
        <dbReference type="Proteomes" id="UP000062912"/>
    </source>
</evidence>
<dbReference type="Proteomes" id="UP000062912">
    <property type="component" value="Unassembled WGS sequence"/>
</dbReference>
<dbReference type="EMBL" id="CABVPP010000024">
    <property type="protein sequence ID" value="VWB72343.1"/>
    <property type="molecule type" value="Genomic_DNA"/>
</dbReference>
<proteinExistence type="predicted"/>
<dbReference type="InterPro" id="IPR023393">
    <property type="entry name" value="START-like_dom_sf"/>
</dbReference>
<dbReference type="OrthoDB" id="191189at2"/>
<dbReference type="Proteomes" id="UP000494162">
    <property type="component" value="Unassembled WGS sequence"/>
</dbReference>
<dbReference type="CDD" id="cd07822">
    <property type="entry name" value="SRPBCC_4"/>
    <property type="match status" value="1"/>
</dbReference>
<dbReference type="Gene3D" id="3.30.530.20">
    <property type="match status" value="1"/>
</dbReference>
<organism evidence="1 3">
    <name type="scientific">Burkholderia pseudomultivorans</name>
    <dbReference type="NCBI Taxonomy" id="1207504"/>
    <lineage>
        <taxon>Bacteria</taxon>
        <taxon>Pseudomonadati</taxon>
        <taxon>Pseudomonadota</taxon>
        <taxon>Betaproteobacteria</taxon>
        <taxon>Burkholderiales</taxon>
        <taxon>Burkholderiaceae</taxon>
        <taxon>Burkholderia</taxon>
        <taxon>Burkholderia cepacia complex</taxon>
    </lineage>
</organism>
<dbReference type="AlphaFoldDB" id="A0A132E7W9"/>
<gene>
    <name evidence="2" type="ORF">BPS26883_03439</name>
    <name evidence="1" type="ORF">WT56_30955</name>
</gene>